<feature type="transmembrane region" description="Helical" evidence="10">
    <location>
        <begin position="109"/>
        <end position="129"/>
    </location>
</feature>
<gene>
    <name evidence="13" type="ORF">H8923_00550</name>
</gene>
<keyword evidence="6 8" id="KW-0129">CBS domain</keyword>
<dbReference type="PANTHER" id="PTHR22777">
    <property type="entry name" value="HEMOLYSIN-RELATED"/>
    <property type="match status" value="1"/>
</dbReference>
<organism evidence="13 14">
    <name type="scientific">Romboutsia faecis</name>
    <dbReference type="NCBI Taxonomy" id="2764597"/>
    <lineage>
        <taxon>Bacteria</taxon>
        <taxon>Bacillati</taxon>
        <taxon>Bacillota</taxon>
        <taxon>Clostridia</taxon>
        <taxon>Peptostreptococcales</taxon>
        <taxon>Peptostreptococcaceae</taxon>
        <taxon>Romboutsia</taxon>
    </lineage>
</organism>
<dbReference type="Proteomes" id="UP000609849">
    <property type="component" value="Unassembled WGS sequence"/>
</dbReference>
<dbReference type="InterPro" id="IPR002550">
    <property type="entry name" value="CNNM"/>
</dbReference>
<comment type="similarity">
    <text evidence="2">Belongs to the UPF0053 family.</text>
</comment>
<proteinExistence type="inferred from homology"/>
<dbReference type="InterPro" id="IPR036318">
    <property type="entry name" value="FAD-bd_PCMH-like_sf"/>
</dbReference>
<feature type="transmembrane region" description="Helical" evidence="10">
    <location>
        <begin position="67"/>
        <end position="94"/>
    </location>
</feature>
<dbReference type="Pfam" id="PF01595">
    <property type="entry name" value="CNNM"/>
    <property type="match status" value="1"/>
</dbReference>
<evidence type="ECO:0000313" key="14">
    <source>
        <dbReference type="Proteomes" id="UP000609849"/>
    </source>
</evidence>
<dbReference type="CDD" id="cd04590">
    <property type="entry name" value="CBS_pair_CorC_HlyC_assoc"/>
    <property type="match status" value="1"/>
</dbReference>
<evidence type="ECO:0000313" key="13">
    <source>
        <dbReference type="EMBL" id="MBC5995235.1"/>
    </source>
</evidence>
<dbReference type="RefSeq" id="WP_153971549.1">
    <property type="nucleotide sequence ID" value="NZ_JACRWE010000001.1"/>
</dbReference>
<dbReference type="InterPro" id="IPR005170">
    <property type="entry name" value="Transptr-assoc_dom"/>
</dbReference>
<keyword evidence="4" id="KW-0677">Repeat</keyword>
<dbReference type="InterPro" id="IPR016169">
    <property type="entry name" value="FAD-bd_PCMH_sub2"/>
</dbReference>
<evidence type="ECO:0000256" key="6">
    <source>
        <dbReference type="ARBA" id="ARBA00023122"/>
    </source>
</evidence>
<dbReference type="PROSITE" id="PS51846">
    <property type="entry name" value="CNNM"/>
    <property type="match status" value="1"/>
</dbReference>
<evidence type="ECO:0000256" key="7">
    <source>
        <dbReference type="ARBA" id="ARBA00023136"/>
    </source>
</evidence>
<dbReference type="SUPFAM" id="SSF56176">
    <property type="entry name" value="FAD-binding/transporter-associated domain-like"/>
    <property type="match status" value="1"/>
</dbReference>
<feature type="domain" description="CNNM transmembrane" evidence="12">
    <location>
        <begin position="7"/>
        <end position="207"/>
    </location>
</feature>
<protein>
    <submittedName>
        <fullName evidence="13">HlyC/CorC family transporter</fullName>
    </submittedName>
</protein>
<dbReference type="InterPro" id="IPR046342">
    <property type="entry name" value="CBS_dom_sf"/>
</dbReference>
<evidence type="ECO:0000256" key="5">
    <source>
        <dbReference type="ARBA" id="ARBA00022989"/>
    </source>
</evidence>
<evidence type="ECO:0000256" key="4">
    <source>
        <dbReference type="ARBA" id="ARBA00022737"/>
    </source>
</evidence>
<evidence type="ECO:0000256" key="9">
    <source>
        <dbReference type="PROSITE-ProRule" id="PRU01193"/>
    </source>
</evidence>
<comment type="subcellular location">
    <subcellularLocation>
        <location evidence="1">Membrane</location>
        <topology evidence="1">Multi-pass membrane protein</topology>
    </subcellularLocation>
</comment>
<dbReference type="Pfam" id="PF00571">
    <property type="entry name" value="CBS"/>
    <property type="match status" value="2"/>
</dbReference>
<feature type="transmembrane region" description="Helical" evidence="10">
    <location>
        <begin position="141"/>
        <end position="160"/>
    </location>
</feature>
<dbReference type="InterPro" id="IPR044751">
    <property type="entry name" value="Ion_transp-like_CBS"/>
</dbReference>
<name>A0ABR7JJZ5_9FIRM</name>
<keyword evidence="14" id="KW-1185">Reference proteome</keyword>
<dbReference type="Pfam" id="PF03471">
    <property type="entry name" value="CorC_HlyC"/>
    <property type="match status" value="1"/>
</dbReference>
<dbReference type="InterPro" id="IPR000644">
    <property type="entry name" value="CBS_dom"/>
</dbReference>
<keyword evidence="3 9" id="KW-0812">Transmembrane</keyword>
<dbReference type="Gene3D" id="3.10.580.10">
    <property type="entry name" value="CBS-domain"/>
    <property type="match status" value="1"/>
</dbReference>
<dbReference type="EMBL" id="JACRWE010000001">
    <property type="protein sequence ID" value="MBC5995235.1"/>
    <property type="molecule type" value="Genomic_DNA"/>
</dbReference>
<feature type="transmembrane region" description="Helical" evidence="10">
    <location>
        <begin position="12"/>
        <end position="38"/>
    </location>
</feature>
<sequence>MSNLDSDPAGLIPQIFLIVALTAINAFFASAEMAIVSVNKSKINNLSKQGDIKAKLLERLIEEPSNFLSTIQIGITLAGFFSSASAATGISIYINDMLSTLNIPYTNEISMIGVTLLLSYFTLVFGELVPKRIALKKAEKIALSSVKIIYYISILAKPFIKILSFSTSLILKITKNDSEDIEEKVSEEEIRTLIAKSQQDGCIEDDEKKMLYGVFEFNDKVCKEIMTSSKDTFLIDINDDVNNTLDKILSLGYSRIPVYEGNIDNIVGVLYMKDLLIESKKVGFENINMKNIIQEPYFVPENKKTNELFKILKEKKIHLALLVDEYGGFSGIVTMEDLIEEIVGDIDDEYDIEESEISKIDKNTYIAKGILPISEVKRNFNENIVNGDYDTLNGYLITHMGEVPKEKKEITIDNIKYEILKLGNRRIEEIKITILR</sequence>
<accession>A0ABR7JJZ5</accession>
<dbReference type="Gene3D" id="3.30.465.10">
    <property type="match status" value="1"/>
</dbReference>
<dbReference type="SMART" id="SM01091">
    <property type="entry name" value="CorC_HlyC"/>
    <property type="match status" value="1"/>
</dbReference>
<dbReference type="SUPFAM" id="SSF54631">
    <property type="entry name" value="CBS-domain pair"/>
    <property type="match status" value="1"/>
</dbReference>
<evidence type="ECO:0000256" key="3">
    <source>
        <dbReference type="ARBA" id="ARBA00022692"/>
    </source>
</evidence>
<comment type="caution">
    <text evidence="13">The sequence shown here is derived from an EMBL/GenBank/DDBJ whole genome shotgun (WGS) entry which is preliminary data.</text>
</comment>
<dbReference type="PROSITE" id="PS51371">
    <property type="entry name" value="CBS"/>
    <property type="match status" value="1"/>
</dbReference>
<evidence type="ECO:0000256" key="1">
    <source>
        <dbReference type="ARBA" id="ARBA00004141"/>
    </source>
</evidence>
<evidence type="ECO:0000259" key="11">
    <source>
        <dbReference type="PROSITE" id="PS51371"/>
    </source>
</evidence>
<evidence type="ECO:0000256" key="2">
    <source>
        <dbReference type="ARBA" id="ARBA00006337"/>
    </source>
</evidence>
<reference evidence="13 14" key="1">
    <citation type="submission" date="2020-08" db="EMBL/GenBank/DDBJ databases">
        <authorList>
            <person name="Liu C."/>
            <person name="Sun Q."/>
        </authorList>
    </citation>
    <scope>NUCLEOTIDE SEQUENCE [LARGE SCALE GENOMIC DNA]</scope>
    <source>
        <strain evidence="13 14">NSJ-18</strain>
    </source>
</reference>
<evidence type="ECO:0000256" key="8">
    <source>
        <dbReference type="PROSITE-ProRule" id="PRU00703"/>
    </source>
</evidence>
<keyword evidence="7 9" id="KW-0472">Membrane</keyword>
<feature type="domain" description="CBS" evidence="11">
    <location>
        <begin position="292"/>
        <end position="349"/>
    </location>
</feature>
<dbReference type="PANTHER" id="PTHR22777:SF17">
    <property type="entry name" value="UPF0053 PROTEIN SLL0260"/>
    <property type="match status" value="1"/>
</dbReference>
<dbReference type="SMART" id="SM00116">
    <property type="entry name" value="CBS"/>
    <property type="match status" value="2"/>
</dbReference>
<evidence type="ECO:0000259" key="12">
    <source>
        <dbReference type="PROSITE" id="PS51846"/>
    </source>
</evidence>
<keyword evidence="5 9" id="KW-1133">Transmembrane helix</keyword>
<evidence type="ECO:0000256" key="10">
    <source>
        <dbReference type="SAM" id="Phobius"/>
    </source>
</evidence>